<gene>
    <name evidence="1" type="ORF">OH143_02995</name>
</gene>
<dbReference type="AlphaFoldDB" id="A0AAX3EBD0"/>
<proteinExistence type="predicted"/>
<protein>
    <submittedName>
        <fullName evidence="1">Uncharacterized protein</fullName>
    </submittedName>
</protein>
<reference evidence="1" key="1">
    <citation type="submission" date="2022-10" db="EMBL/GenBank/DDBJ databases">
        <title>Complete genome of Methanoculleus submarinus DSM 15122.</title>
        <authorList>
            <person name="Chen S.-C."/>
            <person name="Lai S.-J."/>
            <person name="You Y.-T."/>
        </authorList>
    </citation>
    <scope>NUCLEOTIDE SEQUENCE</scope>
    <source>
        <strain evidence="1">DSM 15122</strain>
    </source>
</reference>
<accession>A0AAX3EBD0</accession>
<dbReference type="GeneID" id="4846243"/>
<name>A0AAX3EBD0_9EURY</name>
<keyword evidence="2" id="KW-1185">Reference proteome</keyword>
<evidence type="ECO:0000313" key="1">
    <source>
        <dbReference type="EMBL" id="UYU19075.1"/>
    </source>
</evidence>
<dbReference type="RefSeq" id="WP_011844589.1">
    <property type="nucleotide sequence ID" value="NZ_CP109831.1"/>
</dbReference>
<dbReference type="Proteomes" id="UP001156196">
    <property type="component" value="Chromosome"/>
</dbReference>
<sequence>MRDRWLILGIVIVVVFVLWRASYVPPGYETIKYETVPVLPVEQYSPPLIEIWEAMEEQIPFDNQTARLMLFDMRFDANGSLNVIQFSFTADMEGEPWAHSAFVLRNGSTYLSSQRIDFSASGPHPLGALTAVDSIPFDEVPYGKRGVNLNIFCHEENRTYNDTYGNIYAALDGTLRPLKEISFATPEVWHTVEIYPFPEPAEIDPNDNRTSRRIDEIPEALVIFAPREIALAERVVYVETVGTERI</sequence>
<evidence type="ECO:0000313" key="2">
    <source>
        <dbReference type="Proteomes" id="UP001156196"/>
    </source>
</evidence>
<dbReference type="KEGG" id="msum:OH143_02995"/>
<organism evidence="1 2">
    <name type="scientific">Methanoculleus submarinus</name>
    <dbReference type="NCBI Taxonomy" id="204050"/>
    <lineage>
        <taxon>Archaea</taxon>
        <taxon>Methanobacteriati</taxon>
        <taxon>Methanobacteriota</taxon>
        <taxon>Stenosarchaea group</taxon>
        <taxon>Methanomicrobia</taxon>
        <taxon>Methanomicrobiales</taxon>
        <taxon>Methanomicrobiaceae</taxon>
        <taxon>Methanoculleus</taxon>
    </lineage>
</organism>
<dbReference type="EMBL" id="CP109831">
    <property type="protein sequence ID" value="UYU19075.1"/>
    <property type="molecule type" value="Genomic_DNA"/>
</dbReference>
<dbReference type="GeneID" id="76729825"/>